<gene>
    <name evidence="1" type="ORF">OKIOD_LOCUS1367</name>
</gene>
<protein>
    <submittedName>
        <fullName evidence="1">Oidioi.mRNA.OKI2018_I69.PAR.g9809.t1.cds</fullName>
    </submittedName>
</protein>
<reference evidence="1 2" key="1">
    <citation type="submission" date="2021-04" db="EMBL/GenBank/DDBJ databases">
        <authorList>
            <person name="Bliznina A."/>
        </authorList>
    </citation>
    <scope>NUCLEOTIDE SEQUENCE [LARGE SCALE GENOMIC DNA]</scope>
</reference>
<dbReference type="Proteomes" id="UP001158576">
    <property type="component" value="Chromosome PAR"/>
</dbReference>
<name>A0ABN7RRU1_OIKDI</name>
<proteinExistence type="predicted"/>
<sequence>MVDVTRNDLVELTTRNGKHTGTVLYFNKNKETNDYEIKLKDVKTESGRTIRAQRFKKSQITDLKTLTKVRNAEDLPAPKTAHWITDPGNTNFPPEIAGWSKAIGRKEKKFFLGKYEIVDNRVDLTSTLVKLKSSSQLSVSFEPSASGEIAEAKSIKYVCFKSKKFEPVFIIDMEKIGEELVIKHGIKTFMTSKSRKKIMSHSAVAVSACKNLHFFDPKSLQDVEVLGYLVANQPQSSHFQKFTALAKLLLDINLAPESTNASLKNPSDETFMKMAGRVKALDLVKTKLEEMRDSKLNKCYEAMTKLKSEEKGNYEKGMVNEIVRDIVHSPPTETKILHF</sequence>
<evidence type="ECO:0000313" key="2">
    <source>
        <dbReference type="Proteomes" id="UP001158576"/>
    </source>
</evidence>
<dbReference type="EMBL" id="OU015568">
    <property type="protein sequence ID" value="CAG5081188.1"/>
    <property type="molecule type" value="Genomic_DNA"/>
</dbReference>
<keyword evidence="2" id="KW-1185">Reference proteome</keyword>
<organism evidence="1 2">
    <name type="scientific">Oikopleura dioica</name>
    <name type="common">Tunicate</name>
    <dbReference type="NCBI Taxonomy" id="34765"/>
    <lineage>
        <taxon>Eukaryota</taxon>
        <taxon>Metazoa</taxon>
        <taxon>Chordata</taxon>
        <taxon>Tunicata</taxon>
        <taxon>Appendicularia</taxon>
        <taxon>Copelata</taxon>
        <taxon>Oikopleuridae</taxon>
        <taxon>Oikopleura</taxon>
    </lineage>
</organism>
<evidence type="ECO:0000313" key="1">
    <source>
        <dbReference type="EMBL" id="CAG5081188.1"/>
    </source>
</evidence>
<accession>A0ABN7RRU1</accession>